<dbReference type="Proteomes" id="UP000198625">
    <property type="component" value="Unassembled WGS sequence"/>
</dbReference>
<organism evidence="3 4">
    <name type="scientific">Proteiniborus ethanoligenes</name>
    <dbReference type="NCBI Taxonomy" id="415015"/>
    <lineage>
        <taxon>Bacteria</taxon>
        <taxon>Bacillati</taxon>
        <taxon>Bacillota</taxon>
        <taxon>Clostridia</taxon>
        <taxon>Eubacteriales</taxon>
        <taxon>Proteiniborus</taxon>
    </lineage>
</organism>
<reference evidence="4" key="1">
    <citation type="submission" date="2016-10" db="EMBL/GenBank/DDBJ databases">
        <authorList>
            <person name="Varghese N."/>
            <person name="Submissions S."/>
        </authorList>
    </citation>
    <scope>NUCLEOTIDE SEQUENCE [LARGE SCALE GENOMIC DNA]</scope>
    <source>
        <strain evidence="4">DSM 21650</strain>
    </source>
</reference>
<protein>
    <submittedName>
        <fullName evidence="3">Uncharacterized protein</fullName>
    </submittedName>
</protein>
<keyword evidence="2" id="KW-0732">Signal</keyword>
<evidence type="ECO:0000256" key="2">
    <source>
        <dbReference type="SAM" id="SignalP"/>
    </source>
</evidence>
<gene>
    <name evidence="3" type="ORF">SAMN05660462_02887</name>
</gene>
<proteinExistence type="predicted"/>
<keyword evidence="4" id="KW-1185">Reference proteome</keyword>
<evidence type="ECO:0000313" key="3">
    <source>
        <dbReference type="EMBL" id="SDZ36939.1"/>
    </source>
</evidence>
<feature type="coiled-coil region" evidence="1">
    <location>
        <begin position="14"/>
        <end position="62"/>
    </location>
</feature>
<name>A0A1H3SIK7_9FIRM</name>
<evidence type="ECO:0000256" key="1">
    <source>
        <dbReference type="SAM" id="Coils"/>
    </source>
</evidence>
<accession>A0A1H3SIK7</accession>
<dbReference type="EMBL" id="FNQE01000044">
    <property type="protein sequence ID" value="SDZ36939.1"/>
    <property type="molecule type" value="Genomic_DNA"/>
</dbReference>
<sequence length="226" mass="25871">MKIVLIILVFIIIAAGCTADNTNLEEELKKKEEEISILKDKNKALEDKISSLESEVGVENTNSLLIKVIEVIELIKDKDMKNLSSYVHPEKGLRFTPYPYIDLQNDQVFKAQSVAELLQDTKVYTWGSYDGSGEPIELKFNDYYDKFIYDADFANPHMIGNNVTIGTGNTIDNVDEAYPNGYFVELYFKGFEPQYEGIDWRSLKLVFEELNGAWYLVSIVHGQWTI</sequence>
<feature type="chain" id="PRO_5039383586" evidence="2">
    <location>
        <begin position="20"/>
        <end position="226"/>
    </location>
</feature>
<dbReference type="PROSITE" id="PS51257">
    <property type="entry name" value="PROKAR_LIPOPROTEIN"/>
    <property type="match status" value="1"/>
</dbReference>
<keyword evidence="1" id="KW-0175">Coiled coil</keyword>
<evidence type="ECO:0000313" key="4">
    <source>
        <dbReference type="Proteomes" id="UP000198625"/>
    </source>
</evidence>
<dbReference type="STRING" id="415015.SAMN05660462_02887"/>
<dbReference type="AlphaFoldDB" id="A0A1H3SIK7"/>
<feature type="signal peptide" evidence="2">
    <location>
        <begin position="1"/>
        <end position="19"/>
    </location>
</feature>
<dbReference type="OrthoDB" id="1267107at2"/>